<sequence length="1053" mass="117798">MSAPSFSSFPPSFSSFPELDSGRQTPNEPSGSHNDKRREKRGHKADKKSKHDKHHKPKKHTEDGGKRQAHGVPAESSQGSSKRVYYSDPKGDPLNVLYGGLHAGDVPKHHLVGRGKKVLGLSSDWTASHRSRNGVEIGPRERIKTASLTDSKARALLALPPKRRIVNPAETHRYEEVDGFIRLPTRKGNEDPESSYRSINIGPNDHTDSSSSESEGADDASSDTDSATELTSLQVSIKSLEQELSADPTSITHWLALLSHTLSTIPITSKNATKARSEITLSLLGRALAAHSQNAGSTRLRIKYLKAGEEVWHESKVRAEWEGALKLGRPSLWMEWLEWRIRKGSNGIPGILDDARRVLTALGELELAKIRVFWRIAVELRNAGFTERAMAMFQAQSELTFEVPQDLYGLPLPHLLTSLEEFWESETPRIGEIGAKGWSSWFTSKKVEQARNSESSSALGLNLNISDPYLRWSLLELHSDRHSRLPSRSYDAVSETDPYTTILFADVRDTLMDLKTNRAKDAFRLSWLSFLGLHIPGFTNTLVSDDGMESWDDRWAYTHLTAPALLNSIFPSPSEQKAVLADAVAGVIVGRSKEYTPVFGPVKSWGYGVLGPLDVGLVFAKQSLWSKQELESADTLLVRRVFEQLRLSARDHEWDELALAFEHALNAKAATKLSRTFLSKAQNSLPHWSFHAKLERLRGKLDEARKIYHTVLIASSPSADTHFARGKLWWEWAEMEWLAGKDAEALHVVMKAAGVEGEGGLGTLRAKRSLEDAINALRQNEAWKDREAWIQIQALLVLLVGGGLPAALQVFDRYKDHHEIDDVARESLTVAGILMTYQYGVVLRNPMPPVLLRDRAAAALESYGSNSLVLAMFLEAEKGQGVWGRVRSMLGDEAAGNGHWKEKDVARRVEEVWIAGWEKGRWLGEVERTRKGLAGATESERTRASYVIWRVYLEFEIRVGQLERAKKLLYRAIGDCPLAKELYLLAFGPLRKVYTPSELNAFADTMAERGLRMRSGLDEALSGWKGDSDEESHGSDMDEIEQNAEEYRRLRPY</sequence>
<feature type="compositionally biased region" description="Polar residues" evidence="4">
    <location>
        <begin position="22"/>
        <end position="32"/>
    </location>
</feature>
<dbReference type="GO" id="GO:1902369">
    <property type="term" value="P:negative regulation of RNA catabolic process"/>
    <property type="evidence" value="ECO:0007669"/>
    <property type="project" value="TreeGrafter"/>
</dbReference>
<dbReference type="InParanoid" id="A0A067P4W8"/>
<dbReference type="OrthoDB" id="297219at2759"/>
<protein>
    <recommendedName>
        <fullName evidence="7">DUF1740-domain-containing protein</fullName>
    </recommendedName>
</protein>
<dbReference type="Gene3D" id="1.25.40.10">
    <property type="entry name" value="Tetratricopeptide repeat domain"/>
    <property type="match status" value="1"/>
</dbReference>
<evidence type="ECO:0000256" key="2">
    <source>
        <dbReference type="ARBA" id="ARBA00009265"/>
    </source>
</evidence>
<evidence type="ECO:0000313" key="6">
    <source>
        <dbReference type="Proteomes" id="UP000027073"/>
    </source>
</evidence>
<feature type="compositionally biased region" description="Low complexity" evidence="4">
    <location>
        <begin position="1"/>
        <end position="17"/>
    </location>
</feature>
<dbReference type="GO" id="GO:0031048">
    <property type="term" value="P:regulatory ncRNA-mediated heterochromatin formation"/>
    <property type="evidence" value="ECO:0007669"/>
    <property type="project" value="TreeGrafter"/>
</dbReference>
<dbReference type="VEuPathDB" id="FungiDB:PLEOSDRAFT_1075151"/>
<keyword evidence="3" id="KW-0539">Nucleus</keyword>
<organism evidence="5 6">
    <name type="scientific">Pleurotus ostreatus (strain PC15)</name>
    <name type="common">Oyster mushroom</name>
    <dbReference type="NCBI Taxonomy" id="1137138"/>
    <lineage>
        <taxon>Eukaryota</taxon>
        <taxon>Fungi</taxon>
        <taxon>Dikarya</taxon>
        <taxon>Basidiomycota</taxon>
        <taxon>Agaricomycotina</taxon>
        <taxon>Agaricomycetes</taxon>
        <taxon>Agaricomycetidae</taxon>
        <taxon>Agaricales</taxon>
        <taxon>Pleurotineae</taxon>
        <taxon>Pleurotaceae</taxon>
        <taxon>Pleurotus</taxon>
    </lineage>
</organism>
<proteinExistence type="inferred from homology"/>
<comment type="similarity">
    <text evidence="2">Belongs to the NRDE2 family.</text>
</comment>
<reference evidence="6" key="1">
    <citation type="journal article" date="2014" name="Proc. Natl. Acad. Sci. U.S.A.">
        <title>Extensive sampling of basidiomycete genomes demonstrates inadequacy of the white-rot/brown-rot paradigm for wood decay fungi.</title>
        <authorList>
            <person name="Riley R."/>
            <person name="Salamov A.A."/>
            <person name="Brown D.W."/>
            <person name="Nagy L.G."/>
            <person name="Floudas D."/>
            <person name="Held B.W."/>
            <person name="Levasseur A."/>
            <person name="Lombard V."/>
            <person name="Morin E."/>
            <person name="Otillar R."/>
            <person name="Lindquist E.A."/>
            <person name="Sun H."/>
            <person name="LaButti K.M."/>
            <person name="Schmutz J."/>
            <person name="Jabbour D."/>
            <person name="Luo H."/>
            <person name="Baker S.E."/>
            <person name="Pisabarro A.G."/>
            <person name="Walton J.D."/>
            <person name="Blanchette R.A."/>
            <person name="Henrissat B."/>
            <person name="Martin F."/>
            <person name="Cullen D."/>
            <person name="Hibbett D.S."/>
            <person name="Grigoriev I.V."/>
        </authorList>
    </citation>
    <scope>NUCLEOTIDE SEQUENCE [LARGE SCALE GENOMIC DNA]</scope>
    <source>
        <strain evidence="6">PC15</strain>
    </source>
</reference>
<dbReference type="InterPro" id="IPR013633">
    <property type="entry name" value="NRDE-2"/>
</dbReference>
<comment type="subcellular location">
    <subcellularLocation>
        <location evidence="1">Nucleus</location>
    </subcellularLocation>
</comment>
<dbReference type="SUPFAM" id="SSF48452">
    <property type="entry name" value="TPR-like"/>
    <property type="match status" value="1"/>
</dbReference>
<evidence type="ECO:0000256" key="1">
    <source>
        <dbReference type="ARBA" id="ARBA00004123"/>
    </source>
</evidence>
<dbReference type="PANTHER" id="PTHR13471:SF0">
    <property type="entry name" value="NUCLEAR EXOSOME REGULATOR NRDE2"/>
    <property type="match status" value="1"/>
</dbReference>
<name>A0A067P4W8_PLEO1</name>
<evidence type="ECO:0000256" key="4">
    <source>
        <dbReference type="SAM" id="MobiDB-lite"/>
    </source>
</evidence>
<dbReference type="STRING" id="1137138.A0A067P4W8"/>
<dbReference type="PANTHER" id="PTHR13471">
    <property type="entry name" value="TETRATRICOPEPTIDE-LIKE HELICAL"/>
    <property type="match status" value="1"/>
</dbReference>
<accession>A0A067P4W8</accession>
<gene>
    <name evidence="5" type="ORF">PLEOSDRAFT_1075151</name>
</gene>
<feature type="region of interest" description="Disordered" evidence="4">
    <location>
        <begin position="1020"/>
        <end position="1053"/>
    </location>
</feature>
<dbReference type="HOGENOM" id="CLU_007550_0_0_1"/>
<evidence type="ECO:0000256" key="3">
    <source>
        <dbReference type="ARBA" id="ARBA00023242"/>
    </source>
</evidence>
<dbReference type="Proteomes" id="UP000027073">
    <property type="component" value="Unassembled WGS sequence"/>
</dbReference>
<evidence type="ECO:0008006" key="7">
    <source>
        <dbReference type="Google" id="ProtNLM"/>
    </source>
</evidence>
<feature type="compositionally biased region" description="Basic residues" evidence="4">
    <location>
        <begin position="38"/>
        <end position="59"/>
    </location>
</feature>
<dbReference type="InterPro" id="IPR011990">
    <property type="entry name" value="TPR-like_helical_dom_sf"/>
</dbReference>
<feature type="region of interest" description="Disordered" evidence="4">
    <location>
        <begin position="184"/>
        <end position="228"/>
    </location>
</feature>
<dbReference type="Pfam" id="PF08424">
    <property type="entry name" value="NRDE-2"/>
    <property type="match status" value="1"/>
</dbReference>
<dbReference type="GO" id="GO:0071013">
    <property type="term" value="C:catalytic step 2 spliceosome"/>
    <property type="evidence" value="ECO:0007669"/>
    <property type="project" value="TreeGrafter"/>
</dbReference>
<evidence type="ECO:0000313" key="5">
    <source>
        <dbReference type="EMBL" id="KDQ30926.1"/>
    </source>
</evidence>
<dbReference type="EMBL" id="KL198006">
    <property type="protein sequence ID" value="KDQ30926.1"/>
    <property type="molecule type" value="Genomic_DNA"/>
</dbReference>
<feature type="region of interest" description="Disordered" evidence="4">
    <location>
        <begin position="1"/>
        <end position="93"/>
    </location>
</feature>
<dbReference type="FunCoup" id="A0A067P4W8">
    <property type="interactions" value="273"/>
</dbReference>
<dbReference type="AlphaFoldDB" id="A0A067P4W8"/>